<evidence type="ECO:0000256" key="1">
    <source>
        <dbReference type="SAM" id="Phobius"/>
    </source>
</evidence>
<keyword evidence="1" id="KW-1133">Transmembrane helix</keyword>
<gene>
    <name evidence="2" type="ORF">KME28_01790</name>
</gene>
<dbReference type="EMBL" id="JAHHHW010000017">
    <property type="protein sequence ID" value="MBW4430512.1"/>
    <property type="molecule type" value="Genomic_DNA"/>
</dbReference>
<evidence type="ECO:0000313" key="3">
    <source>
        <dbReference type="Proteomes" id="UP000813215"/>
    </source>
</evidence>
<protein>
    <submittedName>
        <fullName evidence="2">Uncharacterized protein</fullName>
    </submittedName>
</protein>
<keyword evidence="1" id="KW-0812">Transmembrane</keyword>
<organism evidence="2 3">
    <name type="scientific">Pelatocladus maniniholoensis HA4357-MV3</name>
    <dbReference type="NCBI Taxonomy" id="1117104"/>
    <lineage>
        <taxon>Bacteria</taxon>
        <taxon>Bacillati</taxon>
        <taxon>Cyanobacteriota</taxon>
        <taxon>Cyanophyceae</taxon>
        <taxon>Nostocales</taxon>
        <taxon>Nostocaceae</taxon>
        <taxon>Pelatocladus</taxon>
    </lineage>
</organism>
<dbReference type="AlphaFoldDB" id="A0A9E3LR60"/>
<comment type="caution">
    <text evidence="2">The sequence shown here is derived from an EMBL/GenBank/DDBJ whole genome shotgun (WGS) entry which is preliminary data.</text>
</comment>
<evidence type="ECO:0000313" key="2">
    <source>
        <dbReference type="EMBL" id="MBW4430512.1"/>
    </source>
</evidence>
<proteinExistence type="predicted"/>
<sequence length="94" mass="10845">MTTIFYALCAWAMIILLLWSICLTLKKGINHLHKLHQIPCHACEYFTNDYRLKCTVNPKKACSEYAIGCIDFEPKTAACNACQKGRNWKLVQYD</sequence>
<reference evidence="2" key="2">
    <citation type="journal article" date="2022" name="Microbiol. Resour. Announc.">
        <title>Metagenome Sequencing to Explore Phylogenomics of Terrestrial Cyanobacteria.</title>
        <authorList>
            <person name="Ward R.D."/>
            <person name="Stajich J.E."/>
            <person name="Johansen J.R."/>
            <person name="Huntemann M."/>
            <person name="Clum A."/>
            <person name="Foster B."/>
            <person name="Foster B."/>
            <person name="Roux S."/>
            <person name="Palaniappan K."/>
            <person name="Varghese N."/>
            <person name="Mukherjee S."/>
            <person name="Reddy T.B.K."/>
            <person name="Daum C."/>
            <person name="Copeland A."/>
            <person name="Chen I.A."/>
            <person name="Ivanova N.N."/>
            <person name="Kyrpides N.C."/>
            <person name="Shapiro N."/>
            <person name="Eloe-Fadrosh E.A."/>
            <person name="Pietrasiak N."/>
        </authorList>
    </citation>
    <scope>NUCLEOTIDE SEQUENCE</scope>
    <source>
        <strain evidence="2">HA4357-MV3</strain>
    </source>
</reference>
<reference evidence="2" key="1">
    <citation type="submission" date="2021-05" db="EMBL/GenBank/DDBJ databases">
        <authorList>
            <person name="Pietrasiak N."/>
            <person name="Ward R."/>
            <person name="Stajich J.E."/>
            <person name="Kurbessoian T."/>
        </authorList>
    </citation>
    <scope>NUCLEOTIDE SEQUENCE</scope>
    <source>
        <strain evidence="2">HA4357-MV3</strain>
    </source>
</reference>
<dbReference type="Proteomes" id="UP000813215">
    <property type="component" value="Unassembled WGS sequence"/>
</dbReference>
<accession>A0A9E3LR60</accession>
<keyword evidence="1" id="KW-0472">Membrane</keyword>
<name>A0A9E3LR60_9NOST</name>
<feature type="transmembrane region" description="Helical" evidence="1">
    <location>
        <begin position="6"/>
        <end position="25"/>
    </location>
</feature>